<organism evidence="1 2">
    <name type="scientific">Calycina marina</name>
    <dbReference type="NCBI Taxonomy" id="1763456"/>
    <lineage>
        <taxon>Eukaryota</taxon>
        <taxon>Fungi</taxon>
        <taxon>Dikarya</taxon>
        <taxon>Ascomycota</taxon>
        <taxon>Pezizomycotina</taxon>
        <taxon>Leotiomycetes</taxon>
        <taxon>Helotiales</taxon>
        <taxon>Pezizellaceae</taxon>
        <taxon>Calycina</taxon>
    </lineage>
</organism>
<protein>
    <submittedName>
        <fullName evidence="1">Uncharacterized protein</fullName>
    </submittedName>
</protein>
<feature type="non-terminal residue" evidence="1">
    <location>
        <position position="86"/>
    </location>
</feature>
<dbReference type="EMBL" id="MU253769">
    <property type="protein sequence ID" value="KAG9247559.1"/>
    <property type="molecule type" value="Genomic_DNA"/>
</dbReference>
<name>A0A9P8CHQ2_9HELO</name>
<reference evidence="1" key="1">
    <citation type="journal article" date="2021" name="IMA Fungus">
        <title>Genomic characterization of three marine fungi, including Emericellopsis atlantica sp. nov. with signatures of a generalist lifestyle and marine biomass degradation.</title>
        <authorList>
            <person name="Hagestad O.C."/>
            <person name="Hou L."/>
            <person name="Andersen J.H."/>
            <person name="Hansen E.H."/>
            <person name="Altermark B."/>
            <person name="Li C."/>
            <person name="Kuhnert E."/>
            <person name="Cox R.J."/>
            <person name="Crous P.W."/>
            <person name="Spatafora J.W."/>
            <person name="Lail K."/>
            <person name="Amirebrahimi M."/>
            <person name="Lipzen A."/>
            <person name="Pangilinan J."/>
            <person name="Andreopoulos W."/>
            <person name="Hayes R.D."/>
            <person name="Ng V."/>
            <person name="Grigoriev I.V."/>
            <person name="Jackson S.A."/>
            <person name="Sutton T.D.S."/>
            <person name="Dobson A.D.W."/>
            <person name="Rama T."/>
        </authorList>
    </citation>
    <scope>NUCLEOTIDE SEQUENCE</scope>
    <source>
        <strain evidence="1">TRa3180A</strain>
    </source>
</reference>
<evidence type="ECO:0000313" key="1">
    <source>
        <dbReference type="EMBL" id="KAG9247559.1"/>
    </source>
</evidence>
<gene>
    <name evidence="1" type="ORF">BJ878DRAFT_402496</name>
</gene>
<keyword evidence="2" id="KW-1185">Reference proteome</keyword>
<accession>A0A9P8CHQ2</accession>
<dbReference type="Proteomes" id="UP000887226">
    <property type="component" value="Unassembled WGS sequence"/>
</dbReference>
<dbReference type="OrthoDB" id="537467at2759"/>
<sequence>PNLFSKEYTLCQRRRGVLNRCRIDASNTWYFLCLRACWEAESGGHTGEYAWHPHYVYGGTGKIKRALVSGKIKWKAMAENKDKRNG</sequence>
<proteinExistence type="predicted"/>
<evidence type="ECO:0000313" key="2">
    <source>
        <dbReference type="Proteomes" id="UP000887226"/>
    </source>
</evidence>
<dbReference type="AlphaFoldDB" id="A0A9P8CHQ2"/>
<feature type="non-terminal residue" evidence="1">
    <location>
        <position position="1"/>
    </location>
</feature>
<comment type="caution">
    <text evidence="1">The sequence shown here is derived from an EMBL/GenBank/DDBJ whole genome shotgun (WGS) entry which is preliminary data.</text>
</comment>